<organism evidence="1 2">
    <name type="scientific">Gemmobacter lutimaris</name>
    <dbReference type="NCBI Taxonomy" id="2306023"/>
    <lineage>
        <taxon>Bacteria</taxon>
        <taxon>Pseudomonadati</taxon>
        <taxon>Pseudomonadota</taxon>
        <taxon>Alphaproteobacteria</taxon>
        <taxon>Rhodobacterales</taxon>
        <taxon>Paracoccaceae</taxon>
        <taxon>Gemmobacter</taxon>
    </lineage>
</organism>
<evidence type="ECO:0000313" key="1">
    <source>
        <dbReference type="EMBL" id="RID93674.1"/>
    </source>
</evidence>
<sequence length="65" mass="7096">MQAARSHVTVRSALLDVSETVVTRRPYARLGAELSRGPVTLSGEARVYEGRSAEIGAEMRLTLPR</sequence>
<dbReference type="AlphaFoldDB" id="A0A398BVE3"/>
<reference evidence="1 2" key="1">
    <citation type="submission" date="2018-09" db="EMBL/GenBank/DDBJ databases">
        <title>Gemmobacter lutimaris sp. nov., a marine bacterium isolated from tidal flat.</title>
        <authorList>
            <person name="Lee D.W."/>
            <person name="Yoo Y."/>
            <person name="Kim J.-J."/>
            <person name="Kim B.S."/>
        </authorList>
    </citation>
    <scope>NUCLEOTIDE SEQUENCE [LARGE SCALE GENOMIC DNA]</scope>
    <source>
        <strain evidence="1 2">YJ-T1-11</strain>
    </source>
</reference>
<name>A0A398BVE3_9RHOB</name>
<keyword evidence="2" id="KW-1185">Reference proteome</keyword>
<evidence type="ECO:0000313" key="2">
    <source>
        <dbReference type="Proteomes" id="UP000266649"/>
    </source>
</evidence>
<dbReference type="Proteomes" id="UP000266649">
    <property type="component" value="Unassembled WGS sequence"/>
</dbReference>
<gene>
    <name evidence="1" type="ORF">D2N39_01825</name>
</gene>
<accession>A0A398BVE3</accession>
<proteinExistence type="predicted"/>
<comment type="caution">
    <text evidence="1">The sequence shown here is derived from an EMBL/GenBank/DDBJ whole genome shotgun (WGS) entry which is preliminary data.</text>
</comment>
<protein>
    <submittedName>
        <fullName evidence="1">Uncharacterized protein</fullName>
    </submittedName>
</protein>
<dbReference type="EMBL" id="QXXQ01000001">
    <property type="protein sequence ID" value="RID93674.1"/>
    <property type="molecule type" value="Genomic_DNA"/>
</dbReference>